<proteinExistence type="predicted"/>
<organism evidence="2 3">
    <name type="scientific">Pseudomonas putida</name>
    <name type="common">Arthrobacter siderocapsulatus</name>
    <dbReference type="NCBI Taxonomy" id="303"/>
    <lineage>
        <taxon>Bacteria</taxon>
        <taxon>Pseudomonadati</taxon>
        <taxon>Pseudomonadota</taxon>
        <taxon>Gammaproteobacteria</taxon>
        <taxon>Pseudomonadales</taxon>
        <taxon>Pseudomonadaceae</taxon>
        <taxon>Pseudomonas</taxon>
    </lineage>
</organism>
<evidence type="ECO:0000313" key="2">
    <source>
        <dbReference type="EMBL" id="RNF92876.1"/>
    </source>
</evidence>
<name>A0A3M8TLD7_PSEPU</name>
<feature type="region of interest" description="Disordered" evidence="1">
    <location>
        <begin position="58"/>
        <end position="78"/>
    </location>
</feature>
<sequence>MSRKGCEAAPAIRASTRKPWGCFAALSRHKAAPTKGRAGLEGCAVPVSASARGCRVTATGAGSRRPAPVRLPTPCPGG</sequence>
<evidence type="ECO:0000256" key="1">
    <source>
        <dbReference type="SAM" id="MobiDB-lite"/>
    </source>
</evidence>
<evidence type="ECO:0000313" key="3">
    <source>
        <dbReference type="Proteomes" id="UP000278162"/>
    </source>
</evidence>
<accession>A0A3M8TLD7</accession>
<protein>
    <submittedName>
        <fullName evidence="2">Uncharacterized protein</fullName>
    </submittedName>
</protein>
<dbReference type="AlphaFoldDB" id="A0A3M8TLD7"/>
<reference evidence="2 3" key="1">
    <citation type="submission" date="2018-10" db="EMBL/GenBank/DDBJ databases">
        <title>An outbreak of IMP-63 producing strain in France.</title>
        <authorList>
            <person name="Bour M."/>
            <person name="Liapis E."/>
            <person name="Plesiat P."/>
        </authorList>
    </citation>
    <scope>NUCLEOTIDE SEQUENCE [LARGE SCALE GENOMIC DNA]</scope>
    <source>
        <strain evidence="2 3">12917</strain>
    </source>
</reference>
<comment type="caution">
    <text evidence="2">The sequence shown here is derived from an EMBL/GenBank/DDBJ whole genome shotgun (WGS) entry which is preliminary data.</text>
</comment>
<dbReference type="EMBL" id="RJAI01000008">
    <property type="protein sequence ID" value="RNF92876.1"/>
    <property type="molecule type" value="Genomic_DNA"/>
</dbReference>
<feature type="compositionally biased region" description="Pro residues" evidence="1">
    <location>
        <begin position="69"/>
        <end position="78"/>
    </location>
</feature>
<dbReference type="Proteomes" id="UP000278162">
    <property type="component" value="Unassembled WGS sequence"/>
</dbReference>
<gene>
    <name evidence="2" type="ORF">EFK07_05550</name>
</gene>